<dbReference type="OrthoDB" id="4846903at2"/>
<reference evidence="1 2" key="1">
    <citation type="submission" date="2017-03" db="EMBL/GenBank/DDBJ databases">
        <authorList>
            <person name="Afonso C.L."/>
            <person name="Miller P.J."/>
            <person name="Scott M.A."/>
            <person name="Spackman E."/>
            <person name="Goraichik I."/>
            <person name="Dimitrov K.M."/>
            <person name="Suarez D.L."/>
            <person name="Swayne D.E."/>
        </authorList>
    </citation>
    <scope>NUCLEOTIDE SEQUENCE [LARGE SCALE GENOMIC DNA]</scope>
    <source>
        <strain evidence="1 2">CECT 8397</strain>
    </source>
</reference>
<gene>
    <name evidence="1" type="ORF">PSJ8397_02049</name>
</gene>
<protein>
    <recommendedName>
        <fullName evidence="3">DUF2169 domain-containing protein</fullName>
    </recommendedName>
</protein>
<evidence type="ECO:0008006" key="3">
    <source>
        <dbReference type="Google" id="ProtNLM"/>
    </source>
</evidence>
<keyword evidence="2" id="KW-1185">Reference proteome</keyword>
<dbReference type="EMBL" id="FWFT01000003">
    <property type="protein sequence ID" value="SLN41031.1"/>
    <property type="molecule type" value="Genomic_DNA"/>
</dbReference>
<evidence type="ECO:0000313" key="1">
    <source>
        <dbReference type="EMBL" id="SLN41031.1"/>
    </source>
</evidence>
<organism evidence="1 2">
    <name type="scientific">Pseudooctadecabacter jejudonensis</name>
    <dbReference type="NCBI Taxonomy" id="1391910"/>
    <lineage>
        <taxon>Bacteria</taxon>
        <taxon>Pseudomonadati</taxon>
        <taxon>Pseudomonadota</taxon>
        <taxon>Alphaproteobacteria</taxon>
        <taxon>Rhodobacterales</taxon>
        <taxon>Paracoccaceae</taxon>
        <taxon>Pseudooctadecabacter</taxon>
    </lineage>
</organism>
<name>A0A1Y5SHL4_9RHOB</name>
<proteinExistence type="predicted"/>
<sequence>MRSANTGPMLHPDDQVRFFDHHRPSLMAGSYSIEVAHDVGSLGINAARTQEISIAGPRFALAPNEIATSFPARGTEGQFETVLPHVLLSRPSLPWERSACLQTQFEPGDPKATAPAADLPPWLALMVFDAEEIEGCAKTVPAADLIHPVAGHAGTAPSSGAQFAQLNHDVADDPKTPVAVIDLPRDLALGLLPKPQDLNFLTVVRDVEKTAQGAPHEARSVVIANRLPLPGKRNVVHLVSLEHQYTPKPNADLTKPWWTTHTHWTDQIKPGPTLRFVSLFNWDFTCDAAPADLQHILEGLDHGTLSIASSTLNTTLPLAQTGAVPVALHKATGARTAAWYRGPFQVFSRSAAVTLPARQADALTRQDPATNMTDQSYASAWELGRLLALRDPAIGLRLHQWKRQCAHAARAAAQQLTQTPPPPAPDLPDDIHQWFDAALLRLGAVPYSYLLPDPDVLPPETIAPFRLDRVWLAALVDGAFSIGRVTEQQADADATLRAALPAVDAASGAITRQTTGVLVRSRAVRDWPDLVIDGFAASGATTPLRPLRYDTIGPETRLLLFEGPLARVDVHLHPMAIHFGLDGTHGALSKAGQPVSPRKGTNGVLEIADLAQALGTASSRAFAFEMIETVPRISRTFDLPHE</sequence>
<evidence type="ECO:0000313" key="2">
    <source>
        <dbReference type="Proteomes" id="UP000193623"/>
    </source>
</evidence>
<dbReference type="AlphaFoldDB" id="A0A1Y5SHL4"/>
<dbReference type="Proteomes" id="UP000193623">
    <property type="component" value="Unassembled WGS sequence"/>
</dbReference>
<dbReference type="RefSeq" id="WP_085864479.1">
    <property type="nucleotide sequence ID" value="NZ_FWFT01000003.1"/>
</dbReference>
<accession>A0A1Y5SHL4</accession>